<evidence type="ECO:0000256" key="11">
    <source>
        <dbReference type="ARBA" id="ARBA00023157"/>
    </source>
</evidence>
<proteinExistence type="inferred from homology"/>
<dbReference type="Pfam" id="PF00001">
    <property type="entry name" value="7tm_1"/>
    <property type="match status" value="1"/>
</dbReference>
<keyword evidence="13 15" id="KW-0807">Transducer</keyword>
<evidence type="ECO:0000313" key="18">
    <source>
        <dbReference type="EMBL" id="KAA0186110.1"/>
    </source>
</evidence>
<dbReference type="GO" id="GO:0016020">
    <property type="term" value="C:membrane"/>
    <property type="evidence" value="ECO:0007669"/>
    <property type="project" value="UniProtKB-SubCell"/>
</dbReference>
<evidence type="ECO:0000259" key="17">
    <source>
        <dbReference type="PROSITE" id="PS50262"/>
    </source>
</evidence>
<reference evidence="18" key="3">
    <citation type="submission" date="2019-06" db="EMBL/GenBank/DDBJ databases">
        <authorList>
            <person name="Poynton C."/>
            <person name="Hasenbein S."/>
            <person name="Benoit J.B."/>
            <person name="Sepulveda M.S."/>
            <person name="Poelchau M.F."/>
            <person name="Murali S.C."/>
            <person name="Chen S."/>
            <person name="Glastad K.M."/>
            <person name="Werren J.H."/>
            <person name="Vineis J.H."/>
            <person name="Bowen J.L."/>
            <person name="Friedrich M."/>
            <person name="Jones J."/>
            <person name="Robertson H.M."/>
            <person name="Feyereisen R."/>
            <person name="Mechler-Hickson A."/>
            <person name="Mathers N."/>
            <person name="Lee C.E."/>
            <person name="Colbourne J.K."/>
            <person name="Biales A."/>
            <person name="Johnston J.S."/>
            <person name="Wellborn G.A."/>
            <person name="Rosendale A.J."/>
            <person name="Cridge A.G."/>
            <person name="Munoz-Torres M.C."/>
            <person name="Bain P.A."/>
            <person name="Manny A.R."/>
            <person name="Major K.M."/>
            <person name="Lambert F.N."/>
            <person name="Vulpe C.D."/>
            <person name="Tuck P."/>
            <person name="Blalock B.J."/>
            <person name="Lin Y.-Y."/>
            <person name="Smith M.E."/>
            <person name="Ochoa-Acuna H."/>
            <person name="Chen M.-J.M."/>
            <person name="Childers C.P."/>
            <person name="Qu J."/>
            <person name="Dugan S."/>
            <person name="Lee S.L."/>
            <person name="Chao H."/>
            <person name="Dinh H."/>
            <person name="Han Y."/>
            <person name="Doddapaneni H."/>
            <person name="Worley K.C."/>
            <person name="Muzny D.M."/>
            <person name="Gibbs R.A."/>
            <person name="Richards S."/>
        </authorList>
    </citation>
    <scope>NUCLEOTIDE SEQUENCE</scope>
    <source>
        <strain evidence="18">HAZT.00-mixed</strain>
        <tissue evidence="18">Whole organism</tissue>
    </source>
</reference>
<dbReference type="PROSITE" id="PS00237">
    <property type="entry name" value="G_PROTEIN_RECEP_F1_1"/>
    <property type="match status" value="1"/>
</dbReference>
<evidence type="ECO:0000256" key="12">
    <source>
        <dbReference type="ARBA" id="ARBA00023170"/>
    </source>
</evidence>
<keyword evidence="12 15" id="KW-0675">Receptor</keyword>
<dbReference type="PRINTS" id="PR00237">
    <property type="entry name" value="GPCRRHODOPSN"/>
</dbReference>
<dbReference type="GO" id="GO:0007601">
    <property type="term" value="P:visual perception"/>
    <property type="evidence" value="ECO:0007669"/>
    <property type="project" value="UniProtKB-KW"/>
</dbReference>
<evidence type="ECO:0000256" key="16">
    <source>
        <dbReference type="SAM" id="MobiDB-lite"/>
    </source>
</evidence>
<dbReference type="GeneID" id="108673007"/>
<dbReference type="OrthoDB" id="6332316at2759"/>
<keyword evidence="6 15" id="KW-0681">Retinal protein</keyword>
<evidence type="ECO:0000256" key="7">
    <source>
        <dbReference type="ARBA" id="ARBA00022989"/>
    </source>
</evidence>
<evidence type="ECO:0000256" key="8">
    <source>
        <dbReference type="ARBA" id="ARBA00022991"/>
    </source>
</evidence>
<evidence type="ECO:0000256" key="5">
    <source>
        <dbReference type="ARBA" id="ARBA00022692"/>
    </source>
</evidence>
<dbReference type="InterPro" id="IPR000276">
    <property type="entry name" value="GPCR_Rhodpsn"/>
</dbReference>
<accession>A0A6A0GRY6</accession>
<evidence type="ECO:0000256" key="15">
    <source>
        <dbReference type="RuleBase" id="RU004951"/>
    </source>
</evidence>
<dbReference type="GO" id="GO:0009881">
    <property type="term" value="F:photoreceptor activity"/>
    <property type="evidence" value="ECO:0007669"/>
    <property type="project" value="UniProtKB-KW"/>
</dbReference>
<protein>
    <submittedName>
        <fullName evidence="18">LWS opsin 1</fullName>
    </submittedName>
    <submittedName>
        <fullName evidence="20">Rhodopsin</fullName>
    </submittedName>
</protein>
<feature type="transmembrane region" description="Helical" evidence="15">
    <location>
        <begin position="92"/>
        <end position="109"/>
    </location>
</feature>
<keyword evidence="7 15" id="KW-1133">Transmembrane helix</keyword>
<dbReference type="Proteomes" id="UP000694843">
    <property type="component" value="Unplaced"/>
</dbReference>
<dbReference type="AlphaFoldDB" id="A0A6A0GRY6"/>
<feature type="compositionally biased region" description="Low complexity" evidence="16">
    <location>
        <begin position="355"/>
        <end position="366"/>
    </location>
</feature>
<comment type="similarity">
    <text evidence="15">Belongs to the G-protein coupled receptor 1 family. Opsin subfamily.</text>
</comment>
<keyword evidence="19" id="KW-1185">Reference proteome</keyword>
<dbReference type="RefSeq" id="XP_018016260.1">
    <property type="nucleotide sequence ID" value="XM_018160771.1"/>
</dbReference>
<dbReference type="KEGG" id="hazt:108673007"/>
<dbReference type="PROSITE" id="PS00238">
    <property type="entry name" value="OPSIN"/>
    <property type="match status" value="1"/>
</dbReference>
<feature type="transmembrane region" description="Helical" evidence="15">
    <location>
        <begin position="315"/>
        <end position="337"/>
    </location>
</feature>
<dbReference type="PRINTS" id="PR00578">
    <property type="entry name" value="OPSINLTRLEYE"/>
</dbReference>
<dbReference type="PRINTS" id="PR00238">
    <property type="entry name" value="OPSIN"/>
</dbReference>
<feature type="transmembrane region" description="Helical" evidence="15">
    <location>
        <begin position="121"/>
        <end position="150"/>
    </location>
</feature>
<comment type="subcellular location">
    <subcellularLocation>
        <location evidence="1 15">Membrane</location>
        <topology evidence="1 15">Multi-pass membrane protein</topology>
    </subcellularLocation>
</comment>
<evidence type="ECO:0000256" key="1">
    <source>
        <dbReference type="ARBA" id="ARBA00004141"/>
    </source>
</evidence>
<dbReference type="GO" id="GO:0007602">
    <property type="term" value="P:phototransduction"/>
    <property type="evidence" value="ECO:0007669"/>
    <property type="project" value="UniProtKB-KW"/>
</dbReference>
<feature type="transmembrane region" description="Helical" evidence="15">
    <location>
        <begin position="282"/>
        <end position="303"/>
    </location>
</feature>
<feature type="transmembrane region" description="Helical" evidence="15">
    <location>
        <begin position="54"/>
        <end position="80"/>
    </location>
</feature>
<reference evidence="18" key="1">
    <citation type="submission" date="2014-08" db="EMBL/GenBank/DDBJ databases">
        <authorList>
            <person name="Murali S."/>
            <person name="Richards S."/>
            <person name="Bandaranaike D."/>
            <person name="Bellair M."/>
            <person name="Blankenburg K."/>
            <person name="Chao H."/>
            <person name="Dinh H."/>
            <person name="Doddapaneni H."/>
            <person name="Dugan-Rocha S."/>
            <person name="Elkadiri S."/>
            <person name="Gnanaolivu R."/>
            <person name="Hughes D."/>
            <person name="Lee S."/>
            <person name="Li M."/>
            <person name="Ming W."/>
            <person name="Munidasa M."/>
            <person name="Muniz J."/>
            <person name="Nguyen L."/>
            <person name="Osuji N."/>
            <person name="Pu L.-L."/>
            <person name="Puazo M."/>
            <person name="Skinner E."/>
            <person name="Qu C."/>
            <person name="Quiroz J."/>
            <person name="Raj R."/>
            <person name="Weissenberger G."/>
            <person name="Xin Y."/>
            <person name="Zou X."/>
            <person name="Han Y."/>
            <person name="Worley K."/>
            <person name="Muzny D."/>
            <person name="Gibbs R."/>
        </authorList>
    </citation>
    <scope>NUCLEOTIDE SEQUENCE</scope>
    <source>
        <strain evidence="18">HAZT.00-mixed</strain>
        <tissue evidence="18">Whole organism</tissue>
    </source>
</reference>
<dbReference type="FunFam" id="1.20.1070.10:FF:000044">
    <property type="entry name" value="Opsin, ultraviolet-sensitive"/>
    <property type="match status" value="1"/>
</dbReference>
<organism evidence="18">
    <name type="scientific">Hyalella azteca</name>
    <name type="common">Amphipod</name>
    <dbReference type="NCBI Taxonomy" id="294128"/>
    <lineage>
        <taxon>Eukaryota</taxon>
        <taxon>Metazoa</taxon>
        <taxon>Ecdysozoa</taxon>
        <taxon>Arthropoda</taxon>
        <taxon>Crustacea</taxon>
        <taxon>Multicrustacea</taxon>
        <taxon>Malacostraca</taxon>
        <taxon>Eumalacostraca</taxon>
        <taxon>Peracarida</taxon>
        <taxon>Amphipoda</taxon>
        <taxon>Senticaudata</taxon>
        <taxon>Talitrida</taxon>
        <taxon>Talitroidea</taxon>
        <taxon>Hyalellidae</taxon>
        <taxon>Hyalella</taxon>
    </lineage>
</organism>
<dbReference type="Gene3D" id="1.20.1070.10">
    <property type="entry name" value="Rhodopsin 7-helix transmembrane proteins"/>
    <property type="match status" value="1"/>
</dbReference>
<reference evidence="20" key="4">
    <citation type="submission" date="2025-04" db="UniProtKB">
        <authorList>
            <consortium name="RefSeq"/>
        </authorList>
    </citation>
    <scope>IDENTIFICATION</scope>
    <source>
        <tissue evidence="20">Whole organism</tissue>
    </source>
</reference>
<dbReference type="InterPro" id="IPR050125">
    <property type="entry name" value="GPCR_opsins"/>
</dbReference>
<dbReference type="Proteomes" id="UP000711488">
    <property type="component" value="Unassembled WGS sequence"/>
</dbReference>
<dbReference type="CDD" id="cd15079">
    <property type="entry name" value="7tmA_photoreceptors_insect"/>
    <property type="match status" value="1"/>
</dbReference>
<feature type="domain" description="G-protein coupled receptors family 1 profile" evidence="17">
    <location>
        <begin position="72"/>
        <end position="334"/>
    </location>
</feature>
<sequence length="381" mass="42528">MSQWMNRPGNSMPDAGYISTNPFGNFTVVDAAPKEILHMIDPHWYQFPPLNPMWYGLLGFTITVLGILSITGNTIVMWVFLNTKSLRSPANLLVVNLALSDFGMMATMFPPMVTSCYYGTWAFSALFCEIYGCFGSLFGCASIWSMVFITADRYNVIVKGVSGTPLTNTGALIRIMLVWVFSLAWTLLPFFGWNRYVPEGNLTACGTDYLTEGWVSQSYLYVYGAWVYFLPLILIIYYYTFIVSAVFAHEKQMREQAKKMGVKSLRNEEAQKTSAECRLAKVALTTVALWFIAWTPYLVINFAGMLNKPMINPLFTIWGSLFAKANAVYNPIVYAISHPKYRAALEKKLPCLSCSSSDGASDSVSATTTQSDSNAEKTETA</sequence>
<keyword evidence="4 15" id="KW-0716">Sensory transduction</keyword>
<dbReference type="InterPro" id="IPR017452">
    <property type="entry name" value="GPCR_Rhodpsn_7TM"/>
</dbReference>
<evidence type="ECO:0000256" key="10">
    <source>
        <dbReference type="ARBA" id="ARBA00023136"/>
    </source>
</evidence>
<keyword evidence="8 15" id="KW-0157">Chromophore</keyword>
<feature type="transmembrane region" description="Helical" evidence="15">
    <location>
        <begin position="225"/>
        <end position="248"/>
    </location>
</feature>
<keyword evidence="3" id="KW-0597">Phosphoprotein</keyword>
<feature type="transmembrane region" description="Helical" evidence="15">
    <location>
        <begin position="171"/>
        <end position="193"/>
    </location>
</feature>
<keyword evidence="11" id="KW-1015">Disulfide bond</keyword>
<dbReference type="SUPFAM" id="SSF81321">
    <property type="entry name" value="Family A G protein-coupled receptor-like"/>
    <property type="match status" value="1"/>
</dbReference>
<evidence type="ECO:0000256" key="9">
    <source>
        <dbReference type="ARBA" id="ARBA00023040"/>
    </source>
</evidence>
<keyword evidence="2 15" id="KW-0600">Photoreceptor protein</keyword>
<gene>
    <name evidence="20" type="primary">LOC108673007</name>
    <name evidence="18" type="ORF">HAZT_HAZT001442</name>
</gene>
<evidence type="ECO:0000256" key="13">
    <source>
        <dbReference type="ARBA" id="ARBA00023224"/>
    </source>
</evidence>
<keyword evidence="14" id="KW-0844">Vision</keyword>
<reference evidence="18" key="2">
    <citation type="journal article" date="2018" name="Environ. Sci. Technol.">
        <title>The Toxicogenome of Hyalella azteca: A Model for Sediment Ecotoxicology and Evolutionary Toxicology.</title>
        <authorList>
            <person name="Poynton H.C."/>
            <person name="Hasenbein S."/>
            <person name="Benoit J.B."/>
            <person name="Sepulveda M.S."/>
            <person name="Poelchau M.F."/>
            <person name="Hughes D.S.T."/>
            <person name="Murali S.C."/>
            <person name="Chen S."/>
            <person name="Glastad K.M."/>
            <person name="Goodisman M.A.D."/>
            <person name="Werren J.H."/>
            <person name="Vineis J.H."/>
            <person name="Bowen J.L."/>
            <person name="Friedrich M."/>
            <person name="Jones J."/>
            <person name="Robertson H.M."/>
            <person name="Feyereisen R."/>
            <person name="Mechler-Hickson A."/>
            <person name="Mathers N."/>
            <person name="Lee C.E."/>
            <person name="Colbourne J.K."/>
            <person name="Biales A."/>
            <person name="Johnston J.S."/>
            <person name="Wellborn G.A."/>
            <person name="Rosendale A.J."/>
            <person name="Cridge A.G."/>
            <person name="Munoz-Torres M.C."/>
            <person name="Bain P.A."/>
            <person name="Manny A.R."/>
            <person name="Major K.M."/>
            <person name="Lambert F.N."/>
            <person name="Vulpe C.D."/>
            <person name="Tuck P."/>
            <person name="Blalock B.J."/>
            <person name="Lin Y.Y."/>
            <person name="Smith M.E."/>
            <person name="Ochoa-Acuna H."/>
            <person name="Chen M.M."/>
            <person name="Childers C.P."/>
            <person name="Qu J."/>
            <person name="Dugan S."/>
            <person name="Lee S.L."/>
            <person name="Chao H."/>
            <person name="Dinh H."/>
            <person name="Han Y."/>
            <person name="Doddapaneni H."/>
            <person name="Worley K.C."/>
            <person name="Muzny D.M."/>
            <person name="Gibbs R.A."/>
            <person name="Richards S."/>
        </authorList>
    </citation>
    <scope>NUCLEOTIDE SEQUENCE</scope>
    <source>
        <strain evidence="18">HAZT.00-mixed</strain>
        <tissue evidence="18">Whole organism</tissue>
    </source>
</reference>
<evidence type="ECO:0000313" key="20">
    <source>
        <dbReference type="RefSeq" id="XP_018016260.1"/>
    </source>
</evidence>
<dbReference type="InterPro" id="IPR001391">
    <property type="entry name" value="Opsin_lateye"/>
</dbReference>
<evidence type="ECO:0000256" key="3">
    <source>
        <dbReference type="ARBA" id="ARBA00022553"/>
    </source>
</evidence>
<evidence type="ECO:0000313" key="19">
    <source>
        <dbReference type="Proteomes" id="UP000694843"/>
    </source>
</evidence>
<dbReference type="EMBL" id="JQDR03015775">
    <property type="protein sequence ID" value="KAA0186110.1"/>
    <property type="molecule type" value="Genomic_DNA"/>
</dbReference>
<keyword evidence="10 15" id="KW-0472">Membrane</keyword>
<dbReference type="GO" id="GO:0004930">
    <property type="term" value="F:G protein-coupled receptor activity"/>
    <property type="evidence" value="ECO:0007669"/>
    <property type="project" value="UniProtKB-KW"/>
</dbReference>
<feature type="region of interest" description="Disordered" evidence="16">
    <location>
        <begin position="355"/>
        <end position="381"/>
    </location>
</feature>
<evidence type="ECO:0000256" key="4">
    <source>
        <dbReference type="ARBA" id="ARBA00022606"/>
    </source>
</evidence>
<evidence type="ECO:0000256" key="6">
    <source>
        <dbReference type="ARBA" id="ARBA00022925"/>
    </source>
</evidence>
<keyword evidence="9 15" id="KW-0297">G-protein coupled receptor</keyword>
<dbReference type="InterPro" id="IPR001760">
    <property type="entry name" value="Opsin"/>
</dbReference>
<dbReference type="InterPro" id="IPR027430">
    <property type="entry name" value="Retinal_BS"/>
</dbReference>
<keyword evidence="5 15" id="KW-0812">Transmembrane</keyword>
<dbReference type="PROSITE" id="PS50262">
    <property type="entry name" value="G_PROTEIN_RECEP_F1_2"/>
    <property type="match status" value="1"/>
</dbReference>
<name>A0A6A0GRY6_HYAAZ</name>
<evidence type="ECO:0000256" key="2">
    <source>
        <dbReference type="ARBA" id="ARBA00022543"/>
    </source>
</evidence>
<dbReference type="PANTHER" id="PTHR24240">
    <property type="entry name" value="OPSIN"/>
    <property type="match status" value="1"/>
</dbReference>
<evidence type="ECO:0000256" key="14">
    <source>
        <dbReference type="ARBA" id="ARBA00023305"/>
    </source>
</evidence>
<dbReference type="OMA" id="WKMAKIV"/>